<reference evidence="2" key="1">
    <citation type="submission" date="2025-08" db="UniProtKB">
        <authorList>
            <consortium name="RefSeq"/>
        </authorList>
    </citation>
    <scope>IDENTIFICATION</scope>
    <source>
        <tissue evidence="2">Whole Larva</tissue>
    </source>
</reference>
<evidence type="ECO:0000313" key="2">
    <source>
        <dbReference type="RefSeq" id="XP_017773839.1"/>
    </source>
</evidence>
<gene>
    <name evidence="2" type="primary">LOC108560691</name>
</gene>
<proteinExistence type="predicted"/>
<sequence length="571" mass="66344">MDSNGSKQVSKYSTWIQECKNPINHYSYNKMSQSARKSSLFKQTMMSSNLSYKEAELSFQNPFPILLASREILDQDPFTVLPDQKSKYQYRLSIKYEGDKYPDGYLYTNNLAIKLPSYMFEKTVAIDPDEYMLNSYDHYFSGGFLSRFEVGDTSYLIRPILDNTLWITNLGGQKEEYEIVKNGEQIYNTKVYNFGDINYFCMRQKKDVSVEQLSIIEGSLNTIPVWKSTSEIPYIDIKMSSDCHVGTLCVNHEFKMYDVQKNEIIVKHKIEEASEKKYDLSQFDFLSTSEVLLMGANVVELFDMRSKNSKVINNEQEEEAAQACNTNCLVTMCTRDTNYAFVATKHDVIKIDLREMKLIKKWTHFLRNHPILMIYGYIGEEDYVCVSDGTKNIFLFMDTVDNYVPFQVPSIMHTYEQYYMKVRPVHGYVIEDRLDLSITGMDFRIKDNDITIYTSNSAGDVYCNQSNKCEDYNIENSNERFGNWIDSIPVERRVQYVSNLVDISGHIDSIRAHEEATKSLEDYDCESDLQGFMESVNPAAYTMSEVWANYQNNVLKNKKPSQIVYNDLDIL</sequence>
<name>A0ABM1MGY9_NICVS</name>
<dbReference type="RefSeq" id="XP_017773839.1">
    <property type="nucleotide sequence ID" value="XM_017918350.1"/>
</dbReference>
<keyword evidence="1" id="KW-1185">Reference proteome</keyword>
<dbReference type="Proteomes" id="UP000695000">
    <property type="component" value="Unplaced"/>
</dbReference>
<dbReference type="GeneID" id="108560691"/>
<protein>
    <submittedName>
        <fullName evidence="2">Uncharacterized protein LOC108560691</fullName>
    </submittedName>
</protein>
<evidence type="ECO:0000313" key="1">
    <source>
        <dbReference type="Proteomes" id="UP000695000"/>
    </source>
</evidence>
<accession>A0ABM1MGY9</accession>
<organism evidence="1 2">
    <name type="scientific">Nicrophorus vespilloides</name>
    <name type="common">Boreal carrion beetle</name>
    <dbReference type="NCBI Taxonomy" id="110193"/>
    <lineage>
        <taxon>Eukaryota</taxon>
        <taxon>Metazoa</taxon>
        <taxon>Ecdysozoa</taxon>
        <taxon>Arthropoda</taxon>
        <taxon>Hexapoda</taxon>
        <taxon>Insecta</taxon>
        <taxon>Pterygota</taxon>
        <taxon>Neoptera</taxon>
        <taxon>Endopterygota</taxon>
        <taxon>Coleoptera</taxon>
        <taxon>Polyphaga</taxon>
        <taxon>Staphyliniformia</taxon>
        <taxon>Silphidae</taxon>
        <taxon>Nicrophorinae</taxon>
        <taxon>Nicrophorus</taxon>
    </lineage>
</organism>